<proteinExistence type="predicted"/>
<gene>
    <name evidence="2" type="ORF">SLNSH_01680</name>
</gene>
<comment type="caution">
    <text evidence="2">The sequence shown here is derived from an EMBL/GenBank/DDBJ whole genome shotgun (WGS) entry which is preliminary data.</text>
</comment>
<feature type="coiled-coil region" evidence="1">
    <location>
        <begin position="29"/>
        <end position="104"/>
    </location>
</feature>
<keyword evidence="1" id="KW-0175">Coiled coil</keyword>
<name>A0A2T1HYI3_9HYPH</name>
<evidence type="ECO:0000313" key="2">
    <source>
        <dbReference type="EMBL" id="PSC06549.1"/>
    </source>
</evidence>
<dbReference type="Proteomes" id="UP000239772">
    <property type="component" value="Unassembled WGS sequence"/>
</dbReference>
<organism evidence="2 3">
    <name type="scientific">Alsobacter soli</name>
    <dbReference type="NCBI Taxonomy" id="2109933"/>
    <lineage>
        <taxon>Bacteria</taxon>
        <taxon>Pseudomonadati</taxon>
        <taxon>Pseudomonadota</taxon>
        <taxon>Alphaproteobacteria</taxon>
        <taxon>Hyphomicrobiales</taxon>
        <taxon>Alsobacteraceae</taxon>
        <taxon>Alsobacter</taxon>
    </lineage>
</organism>
<reference evidence="3" key="1">
    <citation type="submission" date="2018-03" db="EMBL/GenBank/DDBJ databases">
        <authorList>
            <person name="Sun L."/>
            <person name="Liu H."/>
            <person name="Chen W."/>
            <person name="Huang K."/>
            <person name="Liu W."/>
            <person name="Gao X."/>
        </authorList>
    </citation>
    <scope>NUCLEOTIDE SEQUENCE [LARGE SCALE GENOMIC DNA]</scope>
    <source>
        <strain evidence="3">SH9</strain>
    </source>
</reference>
<evidence type="ECO:0000313" key="3">
    <source>
        <dbReference type="Proteomes" id="UP000239772"/>
    </source>
</evidence>
<dbReference type="AlphaFoldDB" id="A0A2T1HYI3"/>
<dbReference type="EMBL" id="PVZS01000002">
    <property type="protein sequence ID" value="PSC06549.1"/>
    <property type="molecule type" value="Genomic_DNA"/>
</dbReference>
<sequence length="109" mass="11826">MMSFLSAFERRMPRASRLAEVERVAKSALAAAEAERDGLRRRYESSVERACLISDSGDLALEGGVADPAVDQVERELLRAQSSLRSLEEQIGRLRTIVSHLQAAGVGAG</sequence>
<keyword evidence="3" id="KW-1185">Reference proteome</keyword>
<dbReference type="RefSeq" id="WP_106334927.1">
    <property type="nucleotide sequence ID" value="NZ_PVZS01000002.1"/>
</dbReference>
<accession>A0A2T1HYI3</accession>
<protein>
    <submittedName>
        <fullName evidence="2">Uncharacterized protein</fullName>
    </submittedName>
</protein>
<evidence type="ECO:0000256" key="1">
    <source>
        <dbReference type="SAM" id="Coils"/>
    </source>
</evidence>